<protein>
    <submittedName>
        <fullName evidence="5">Pyrimidine reductase family protein</fullName>
    </submittedName>
</protein>
<organism evidence="5 6">
    <name type="scientific">Microbacterium horticulturae</name>
    <dbReference type="NCBI Taxonomy" id="3028316"/>
    <lineage>
        <taxon>Bacteria</taxon>
        <taxon>Bacillati</taxon>
        <taxon>Actinomycetota</taxon>
        <taxon>Actinomycetes</taxon>
        <taxon>Micrococcales</taxon>
        <taxon>Microbacteriaceae</taxon>
        <taxon>Microbacterium</taxon>
    </lineage>
</organism>
<dbReference type="Pfam" id="PF01872">
    <property type="entry name" value="RibD_C"/>
    <property type="match status" value="1"/>
</dbReference>
<evidence type="ECO:0000256" key="2">
    <source>
        <dbReference type="ARBA" id="ARBA00022857"/>
    </source>
</evidence>
<dbReference type="InterPro" id="IPR050765">
    <property type="entry name" value="Riboflavin_Biosynth_HTPR"/>
</dbReference>
<dbReference type="Gene3D" id="3.40.430.10">
    <property type="entry name" value="Dihydrofolate Reductase, subunit A"/>
    <property type="match status" value="1"/>
</dbReference>
<dbReference type="SUPFAM" id="SSF53597">
    <property type="entry name" value="Dihydrofolate reductase-like"/>
    <property type="match status" value="1"/>
</dbReference>
<accession>A0ABY8C4V5</accession>
<keyword evidence="2" id="KW-0521">NADP</keyword>
<evidence type="ECO:0000259" key="4">
    <source>
        <dbReference type="Pfam" id="PF01872"/>
    </source>
</evidence>
<proteinExistence type="predicted"/>
<evidence type="ECO:0000313" key="5">
    <source>
        <dbReference type="EMBL" id="WEG09868.1"/>
    </source>
</evidence>
<comment type="pathway">
    <text evidence="1">Cofactor biosynthesis; riboflavin biosynthesis.</text>
</comment>
<evidence type="ECO:0000256" key="1">
    <source>
        <dbReference type="ARBA" id="ARBA00005104"/>
    </source>
</evidence>
<dbReference type="InterPro" id="IPR024072">
    <property type="entry name" value="DHFR-like_dom_sf"/>
</dbReference>
<dbReference type="RefSeq" id="WP_275279209.1">
    <property type="nucleotide sequence ID" value="NZ_CP119108.1"/>
</dbReference>
<dbReference type="Proteomes" id="UP001214553">
    <property type="component" value="Chromosome"/>
</dbReference>
<evidence type="ECO:0000256" key="3">
    <source>
        <dbReference type="ARBA" id="ARBA00023002"/>
    </source>
</evidence>
<keyword evidence="6" id="KW-1185">Reference proteome</keyword>
<sequence>MITDDELRSAYGVADRTEPHVRMNFVASADGSVTLGGRSGTLGGDTDRRLMQVLRSMCDVVLVGAGTVRAEGYAGVTPRLAIVSARLLLSPDDPALAEAAVRPIVITSQAAPASRREELDAVADVIVCGTVSVDLRAVVRELAARGMPQILCEGGPHLFGSLLDADVVDELCLTLSPRLVGGDAGRIAQGAEEADRHFGLRSVLHDDEGYVLLRYAR</sequence>
<dbReference type="PANTHER" id="PTHR38011">
    <property type="entry name" value="DIHYDROFOLATE REDUCTASE FAMILY PROTEIN (AFU_ORTHOLOGUE AFUA_8G06820)"/>
    <property type="match status" value="1"/>
</dbReference>
<evidence type="ECO:0000313" key="6">
    <source>
        <dbReference type="Proteomes" id="UP001214553"/>
    </source>
</evidence>
<keyword evidence="3" id="KW-0560">Oxidoreductase</keyword>
<name>A0ABY8C4V5_9MICO</name>
<gene>
    <name evidence="5" type="ORF">PU630_04720</name>
</gene>
<feature type="domain" description="Bacterial bifunctional deaminase-reductase C-terminal" evidence="4">
    <location>
        <begin position="19"/>
        <end position="212"/>
    </location>
</feature>
<reference evidence="5 6" key="1">
    <citation type="submission" date="2023-03" db="EMBL/GenBank/DDBJ databases">
        <title>Genome sequence of Microbacterium sp. KACC 23027.</title>
        <authorList>
            <person name="Kim S."/>
            <person name="Heo J."/>
            <person name="Kwon S.-W."/>
        </authorList>
    </citation>
    <scope>NUCLEOTIDE SEQUENCE [LARGE SCALE GENOMIC DNA]</scope>
    <source>
        <strain evidence="5 6">KACC 23027</strain>
    </source>
</reference>
<dbReference type="EMBL" id="CP119108">
    <property type="protein sequence ID" value="WEG09868.1"/>
    <property type="molecule type" value="Genomic_DNA"/>
</dbReference>
<dbReference type="PANTHER" id="PTHR38011:SF7">
    <property type="entry name" value="2,5-DIAMINO-6-RIBOSYLAMINO-4(3H)-PYRIMIDINONE 5'-PHOSPHATE REDUCTASE"/>
    <property type="match status" value="1"/>
</dbReference>
<dbReference type="InterPro" id="IPR002734">
    <property type="entry name" value="RibDG_C"/>
</dbReference>